<comment type="caution">
    <text evidence="2">The sequence shown here is derived from an EMBL/GenBank/DDBJ whole genome shotgun (WGS) entry which is preliminary data.</text>
</comment>
<organism evidence="2 3">
    <name type="scientific">Ollibium composti</name>
    <dbReference type="NCBI Taxonomy" id="2675109"/>
    <lineage>
        <taxon>Bacteria</taxon>
        <taxon>Pseudomonadati</taxon>
        <taxon>Pseudomonadota</taxon>
        <taxon>Alphaproteobacteria</taxon>
        <taxon>Hyphomicrobiales</taxon>
        <taxon>Phyllobacteriaceae</taxon>
        <taxon>Ollibium</taxon>
    </lineage>
</organism>
<dbReference type="RefSeq" id="WP_136357183.1">
    <property type="nucleotide sequence ID" value="NZ_SSNY01000005.1"/>
</dbReference>
<keyword evidence="1" id="KW-0812">Transmembrane</keyword>
<name>A0ABY2Q8L1_9HYPH</name>
<dbReference type="InterPro" id="IPR021738">
    <property type="entry name" value="DUF3309"/>
</dbReference>
<gene>
    <name evidence="2" type="ORF">E6C48_11350</name>
</gene>
<accession>A0ABY2Q8L1</accession>
<sequence length="52" mass="5575">MTLSTLLIIILILILIGAVPSWPYSRGWGYGPSGIVGVILVIVIVLLLMGRI</sequence>
<evidence type="ECO:0000313" key="2">
    <source>
        <dbReference type="EMBL" id="THF57582.1"/>
    </source>
</evidence>
<keyword evidence="3" id="KW-1185">Reference proteome</keyword>
<protein>
    <submittedName>
        <fullName evidence="2">DUF3309 domain-containing protein</fullName>
    </submittedName>
</protein>
<dbReference type="EMBL" id="SSNY01000005">
    <property type="protein sequence ID" value="THF57582.1"/>
    <property type="molecule type" value="Genomic_DNA"/>
</dbReference>
<feature type="transmembrane region" description="Helical" evidence="1">
    <location>
        <begin position="28"/>
        <end position="49"/>
    </location>
</feature>
<evidence type="ECO:0000256" key="1">
    <source>
        <dbReference type="SAM" id="Phobius"/>
    </source>
</evidence>
<keyword evidence="1" id="KW-0472">Membrane</keyword>
<reference evidence="2 3" key="1">
    <citation type="submission" date="2019-04" db="EMBL/GenBank/DDBJ databases">
        <title>Mesorhizobium composti sp. nov., isolated from compost.</title>
        <authorList>
            <person name="Lin S.-Y."/>
            <person name="Hameed A."/>
            <person name="Hsieh Y.-T."/>
            <person name="Young C.-C."/>
        </authorList>
    </citation>
    <scope>NUCLEOTIDE SEQUENCE [LARGE SCALE GENOMIC DNA]</scope>
    <source>
        <strain evidence="2 3">CC-YTH430</strain>
    </source>
</reference>
<evidence type="ECO:0000313" key="3">
    <source>
        <dbReference type="Proteomes" id="UP000306441"/>
    </source>
</evidence>
<proteinExistence type="predicted"/>
<dbReference type="Pfam" id="PF11752">
    <property type="entry name" value="DUF3309"/>
    <property type="match status" value="1"/>
</dbReference>
<keyword evidence="1" id="KW-1133">Transmembrane helix</keyword>
<dbReference type="Proteomes" id="UP000306441">
    <property type="component" value="Unassembled WGS sequence"/>
</dbReference>